<dbReference type="CDD" id="cd01647">
    <property type="entry name" value="RT_LTR"/>
    <property type="match status" value="1"/>
</dbReference>
<dbReference type="InterPro" id="IPR000477">
    <property type="entry name" value="RT_dom"/>
</dbReference>
<feature type="region of interest" description="Disordered" evidence="1">
    <location>
        <begin position="1"/>
        <end position="26"/>
    </location>
</feature>
<gene>
    <name evidence="3" type="ORF">ISN45_Aa01g029020</name>
</gene>
<sequence>MPSNWSRPFDRPNDVDTFEKSETNGLDRPHNDSLVIILAVGDHDVSRVLIDTGSTIDVIFHETLWQMNIDMSQVSPTPRPVLGFAGETLMTLGTIQLPVRAGGVTKIVDFSVTDQPTIYHQLQNEEAWEEKKPTSDHVVSICLNDERPEQCVEIGCDLNEEIKAELILFLKENINTFAYNVMPFRLKKAGATYQRLVNKMFAEQLTKTMEVYIDDMLVKSLEENDHVAYLRDCFRQLNLHNMKFNPAKCSFAVKSGEFLGYLVTHCGIEVNPKQIDALLNMALPQNKHEAELRRNQQRSRVRGADSWTKTGSGLKINKLRAFCDSQLVAYQFNGEYTARDERMEAYLALTQDLTKLFGEFELTRIRRGENPSADALAALASTSDSNLRRVTPVEFIEKQSIESSSEDRVLTARESRNFEEILAEPNDLQTEPNFNTSEYPLTASGYPLDHLGVPSQSPRDTLSVASGYPPRRLGVPSQSPPGTLSVTSGYPSTALVRGTCHTVALSRADCTSCSEVKSLGSPEATSAESPEVECAISPEAESSRSSEAKSSEPPKAKRTRSPEVKSSVTRGKDLVNIHL</sequence>
<evidence type="ECO:0000256" key="1">
    <source>
        <dbReference type="SAM" id="MobiDB-lite"/>
    </source>
</evidence>
<dbReference type="CDD" id="cd00303">
    <property type="entry name" value="retropepsin_like"/>
    <property type="match status" value="1"/>
</dbReference>
<feature type="compositionally biased region" description="Basic and acidic residues" evidence="1">
    <location>
        <begin position="570"/>
        <end position="579"/>
    </location>
</feature>
<dbReference type="EMBL" id="JAEFBK010000006">
    <property type="protein sequence ID" value="KAG7594123.1"/>
    <property type="molecule type" value="Genomic_DNA"/>
</dbReference>
<protein>
    <submittedName>
        <fullName evidence="3">Ribonuclease H domain</fullName>
    </submittedName>
</protein>
<evidence type="ECO:0000313" key="3">
    <source>
        <dbReference type="EMBL" id="KAG7594123.1"/>
    </source>
</evidence>
<feature type="compositionally biased region" description="Basic and acidic residues" evidence="1">
    <location>
        <begin position="8"/>
        <end position="26"/>
    </location>
</feature>
<comment type="caution">
    <text evidence="3">The sequence shown here is derived from an EMBL/GenBank/DDBJ whole genome shotgun (WGS) entry which is preliminary data.</text>
</comment>
<feature type="compositionally biased region" description="Polar residues" evidence="1">
    <location>
        <begin position="454"/>
        <end position="464"/>
    </location>
</feature>
<dbReference type="Pfam" id="PF00078">
    <property type="entry name" value="RVT_1"/>
    <property type="match status" value="1"/>
</dbReference>
<dbReference type="PANTHER" id="PTHR24559:SF431">
    <property type="entry name" value="RNA-DIRECTED DNA POLYMERASE HOMOLOG"/>
    <property type="match status" value="1"/>
</dbReference>
<dbReference type="PANTHER" id="PTHR24559">
    <property type="entry name" value="TRANSPOSON TY3-I GAG-POL POLYPROTEIN"/>
    <property type="match status" value="1"/>
</dbReference>
<dbReference type="InterPro" id="IPR053134">
    <property type="entry name" value="RNA-dir_DNA_polymerase"/>
</dbReference>
<organism evidence="3 4">
    <name type="scientific">Arabidopsis thaliana x Arabidopsis arenosa</name>
    <dbReference type="NCBI Taxonomy" id="1240361"/>
    <lineage>
        <taxon>Eukaryota</taxon>
        <taxon>Viridiplantae</taxon>
        <taxon>Streptophyta</taxon>
        <taxon>Embryophyta</taxon>
        <taxon>Tracheophyta</taxon>
        <taxon>Spermatophyta</taxon>
        <taxon>Magnoliopsida</taxon>
        <taxon>eudicotyledons</taxon>
        <taxon>Gunneridae</taxon>
        <taxon>Pentapetalae</taxon>
        <taxon>rosids</taxon>
        <taxon>malvids</taxon>
        <taxon>Brassicales</taxon>
        <taxon>Brassicaceae</taxon>
        <taxon>Camelineae</taxon>
        <taxon>Arabidopsis</taxon>
    </lineage>
</organism>
<evidence type="ECO:0000313" key="4">
    <source>
        <dbReference type="Proteomes" id="UP000694240"/>
    </source>
</evidence>
<feature type="region of interest" description="Disordered" evidence="1">
    <location>
        <begin position="452"/>
        <end position="486"/>
    </location>
</feature>
<name>A0A8T2C8L3_9BRAS</name>
<dbReference type="Proteomes" id="UP000694240">
    <property type="component" value="Chromosome 6"/>
</dbReference>
<proteinExistence type="predicted"/>
<feature type="compositionally biased region" description="Polar residues" evidence="1">
    <location>
        <begin position="476"/>
        <end position="486"/>
    </location>
</feature>
<feature type="region of interest" description="Disordered" evidence="1">
    <location>
        <begin position="516"/>
        <end position="579"/>
    </location>
</feature>
<evidence type="ECO:0000259" key="2">
    <source>
        <dbReference type="Pfam" id="PF00078"/>
    </source>
</evidence>
<keyword evidence="4" id="KW-1185">Reference proteome</keyword>
<reference evidence="3 4" key="1">
    <citation type="submission" date="2020-12" db="EMBL/GenBank/DDBJ databases">
        <title>Concerted genomic and epigenomic changes stabilize Arabidopsis allopolyploids.</title>
        <authorList>
            <person name="Chen Z."/>
        </authorList>
    </citation>
    <scope>NUCLEOTIDE SEQUENCE [LARGE SCALE GENOMIC DNA]</scope>
    <source>
        <strain evidence="3">Allo738</strain>
        <tissue evidence="3">Leaf</tissue>
    </source>
</reference>
<accession>A0A8T2C8L3</accession>
<feature type="domain" description="Reverse transcriptase" evidence="2">
    <location>
        <begin position="174"/>
        <end position="261"/>
    </location>
</feature>
<feature type="compositionally biased region" description="Basic and acidic residues" evidence="1">
    <location>
        <begin position="541"/>
        <end position="563"/>
    </location>
</feature>
<dbReference type="AlphaFoldDB" id="A0A8T2C8L3"/>